<dbReference type="AlphaFoldDB" id="A0A8R7P8D6"/>
<evidence type="ECO:0000313" key="1">
    <source>
        <dbReference type="EnsemblPlants" id="TuG1812G0100004776.01.T01.cds424230"/>
    </source>
</evidence>
<sequence length="62" mass="7370">MVGFQIIPRLHLRNKSSGLIASDSFSLSPEELCLLTHRTITQHIEISLFFTRRNRFWIEQQR</sequence>
<dbReference type="Proteomes" id="UP000015106">
    <property type="component" value="Chromosome 1"/>
</dbReference>
<organism evidence="1 2">
    <name type="scientific">Triticum urartu</name>
    <name type="common">Red wild einkorn</name>
    <name type="synonym">Crithodium urartu</name>
    <dbReference type="NCBI Taxonomy" id="4572"/>
    <lineage>
        <taxon>Eukaryota</taxon>
        <taxon>Viridiplantae</taxon>
        <taxon>Streptophyta</taxon>
        <taxon>Embryophyta</taxon>
        <taxon>Tracheophyta</taxon>
        <taxon>Spermatophyta</taxon>
        <taxon>Magnoliopsida</taxon>
        <taxon>Liliopsida</taxon>
        <taxon>Poales</taxon>
        <taxon>Poaceae</taxon>
        <taxon>BOP clade</taxon>
        <taxon>Pooideae</taxon>
        <taxon>Triticodae</taxon>
        <taxon>Triticeae</taxon>
        <taxon>Triticinae</taxon>
        <taxon>Triticum</taxon>
    </lineage>
</organism>
<evidence type="ECO:0000313" key="2">
    <source>
        <dbReference type="Proteomes" id="UP000015106"/>
    </source>
</evidence>
<dbReference type="EnsemblPlants" id="TuG1812G0100004776.01.T01">
    <property type="protein sequence ID" value="TuG1812G0100004776.01.T01.cds424230"/>
    <property type="gene ID" value="TuG1812G0100004776.01"/>
</dbReference>
<keyword evidence="2" id="KW-1185">Reference proteome</keyword>
<dbReference type="Gramene" id="TuG1812G0100004776.01.T01">
    <property type="protein sequence ID" value="TuG1812G0100004776.01.T01.cds424230"/>
    <property type="gene ID" value="TuG1812G0100004776.01"/>
</dbReference>
<proteinExistence type="predicted"/>
<protein>
    <submittedName>
        <fullName evidence="1">Uncharacterized protein</fullName>
    </submittedName>
</protein>
<accession>A0A8R7P8D6</accession>
<reference evidence="2" key="1">
    <citation type="journal article" date="2013" name="Nature">
        <title>Draft genome of the wheat A-genome progenitor Triticum urartu.</title>
        <authorList>
            <person name="Ling H.Q."/>
            <person name="Zhao S."/>
            <person name="Liu D."/>
            <person name="Wang J."/>
            <person name="Sun H."/>
            <person name="Zhang C."/>
            <person name="Fan H."/>
            <person name="Li D."/>
            <person name="Dong L."/>
            <person name="Tao Y."/>
            <person name="Gao C."/>
            <person name="Wu H."/>
            <person name="Li Y."/>
            <person name="Cui Y."/>
            <person name="Guo X."/>
            <person name="Zheng S."/>
            <person name="Wang B."/>
            <person name="Yu K."/>
            <person name="Liang Q."/>
            <person name="Yang W."/>
            <person name="Lou X."/>
            <person name="Chen J."/>
            <person name="Feng M."/>
            <person name="Jian J."/>
            <person name="Zhang X."/>
            <person name="Luo G."/>
            <person name="Jiang Y."/>
            <person name="Liu J."/>
            <person name="Wang Z."/>
            <person name="Sha Y."/>
            <person name="Zhang B."/>
            <person name="Wu H."/>
            <person name="Tang D."/>
            <person name="Shen Q."/>
            <person name="Xue P."/>
            <person name="Zou S."/>
            <person name="Wang X."/>
            <person name="Liu X."/>
            <person name="Wang F."/>
            <person name="Yang Y."/>
            <person name="An X."/>
            <person name="Dong Z."/>
            <person name="Zhang K."/>
            <person name="Zhang X."/>
            <person name="Luo M.C."/>
            <person name="Dvorak J."/>
            <person name="Tong Y."/>
            <person name="Wang J."/>
            <person name="Yang H."/>
            <person name="Li Z."/>
            <person name="Wang D."/>
            <person name="Zhang A."/>
            <person name="Wang J."/>
        </authorList>
    </citation>
    <scope>NUCLEOTIDE SEQUENCE</scope>
    <source>
        <strain evidence="2">cv. G1812</strain>
    </source>
</reference>
<reference evidence="1" key="3">
    <citation type="submission" date="2022-06" db="UniProtKB">
        <authorList>
            <consortium name="EnsemblPlants"/>
        </authorList>
    </citation>
    <scope>IDENTIFICATION</scope>
</reference>
<name>A0A8R7P8D6_TRIUA</name>
<reference evidence="1" key="2">
    <citation type="submission" date="2018-03" db="EMBL/GenBank/DDBJ databases">
        <title>The Triticum urartu genome reveals the dynamic nature of wheat genome evolution.</title>
        <authorList>
            <person name="Ling H."/>
            <person name="Ma B."/>
            <person name="Shi X."/>
            <person name="Liu H."/>
            <person name="Dong L."/>
            <person name="Sun H."/>
            <person name="Cao Y."/>
            <person name="Gao Q."/>
            <person name="Zheng S."/>
            <person name="Li Y."/>
            <person name="Yu Y."/>
            <person name="Du H."/>
            <person name="Qi M."/>
            <person name="Li Y."/>
            <person name="Yu H."/>
            <person name="Cui Y."/>
            <person name="Wang N."/>
            <person name="Chen C."/>
            <person name="Wu H."/>
            <person name="Zhao Y."/>
            <person name="Zhang J."/>
            <person name="Li Y."/>
            <person name="Zhou W."/>
            <person name="Zhang B."/>
            <person name="Hu W."/>
            <person name="Eijk M."/>
            <person name="Tang J."/>
            <person name="Witsenboer H."/>
            <person name="Zhao S."/>
            <person name="Li Z."/>
            <person name="Zhang A."/>
            <person name="Wang D."/>
            <person name="Liang C."/>
        </authorList>
    </citation>
    <scope>NUCLEOTIDE SEQUENCE [LARGE SCALE GENOMIC DNA]</scope>
    <source>
        <strain evidence="1">cv. G1812</strain>
    </source>
</reference>